<feature type="region of interest" description="Disordered" evidence="1">
    <location>
        <begin position="180"/>
        <end position="220"/>
    </location>
</feature>
<dbReference type="Gene3D" id="6.20.250.70">
    <property type="match status" value="1"/>
</dbReference>
<dbReference type="EMBL" id="JAEUBG010001747">
    <property type="protein sequence ID" value="KAH3685875.1"/>
    <property type="molecule type" value="Genomic_DNA"/>
</dbReference>
<dbReference type="Pfam" id="PF08208">
    <property type="entry name" value="RNA_polI_A34"/>
    <property type="match status" value="1"/>
</dbReference>
<dbReference type="PANTHER" id="PTHR28155">
    <property type="entry name" value="ACR243WP"/>
    <property type="match status" value="1"/>
</dbReference>
<comment type="caution">
    <text evidence="2">The sequence shown here is derived from an EMBL/GenBank/DDBJ whole genome shotgun (WGS) entry which is preliminary data.</text>
</comment>
<evidence type="ECO:0000313" key="2">
    <source>
        <dbReference type="EMBL" id="KAH3685875.1"/>
    </source>
</evidence>
<dbReference type="InterPro" id="IPR053263">
    <property type="entry name" value="Euk_RPA34_RNAP_subunit"/>
</dbReference>
<feature type="compositionally biased region" description="Basic residues" evidence="1">
    <location>
        <begin position="204"/>
        <end position="220"/>
    </location>
</feature>
<evidence type="ECO:0000313" key="3">
    <source>
        <dbReference type="Proteomes" id="UP000774326"/>
    </source>
</evidence>
<dbReference type="Proteomes" id="UP000774326">
    <property type="component" value="Unassembled WGS sequence"/>
</dbReference>
<name>A0A9P8QA48_WICPI</name>
<evidence type="ECO:0008006" key="4">
    <source>
        <dbReference type="Google" id="ProtNLM"/>
    </source>
</evidence>
<proteinExistence type="predicted"/>
<sequence>MAKSHLSEEFIDSDTDSENESVEYAPPKGYHQVKKFKKLTSTGASDKKEIWLIKVPKGFKFDELKKLPISFNPLEPSHSFKNNNKKFVISEDLTTNLNLAGPSTDSKYKILASDKNGSETLKMKKDLKISRFYNVSEKVEIPQIVHENVFKAREDVPVIKGLKPQHFATGYYATELDVTSDLEEDSQPPKKKVKVDQTTEKKEKKEKKDKKDKKEKKSKK</sequence>
<dbReference type="AlphaFoldDB" id="A0A9P8QA48"/>
<feature type="region of interest" description="Disordered" evidence="1">
    <location>
        <begin position="1"/>
        <end position="26"/>
    </location>
</feature>
<reference evidence="2" key="1">
    <citation type="journal article" date="2021" name="Open Biol.">
        <title>Shared evolutionary footprints suggest mitochondrial oxidative damage underlies multiple complex I losses in fungi.</title>
        <authorList>
            <person name="Schikora-Tamarit M.A."/>
            <person name="Marcet-Houben M."/>
            <person name="Nosek J."/>
            <person name="Gabaldon T."/>
        </authorList>
    </citation>
    <scope>NUCLEOTIDE SEQUENCE</scope>
    <source>
        <strain evidence="2">CBS2887</strain>
    </source>
</reference>
<protein>
    <recommendedName>
        <fullName evidence="4">DNA-directed RNA polymerase I subunit RPA34</fullName>
    </recommendedName>
</protein>
<dbReference type="InterPro" id="IPR013240">
    <property type="entry name" value="DNA-dir_RNA_pol1_su_RPA34"/>
</dbReference>
<organism evidence="2 3">
    <name type="scientific">Wickerhamomyces pijperi</name>
    <name type="common">Yeast</name>
    <name type="synonym">Pichia pijperi</name>
    <dbReference type="NCBI Taxonomy" id="599730"/>
    <lineage>
        <taxon>Eukaryota</taxon>
        <taxon>Fungi</taxon>
        <taxon>Dikarya</taxon>
        <taxon>Ascomycota</taxon>
        <taxon>Saccharomycotina</taxon>
        <taxon>Saccharomycetes</taxon>
        <taxon>Phaffomycetales</taxon>
        <taxon>Wickerhamomycetaceae</taxon>
        <taxon>Wickerhamomyces</taxon>
    </lineage>
</organism>
<reference evidence="2" key="2">
    <citation type="submission" date="2021-01" db="EMBL/GenBank/DDBJ databases">
        <authorList>
            <person name="Schikora-Tamarit M.A."/>
        </authorList>
    </citation>
    <scope>NUCLEOTIDE SEQUENCE</scope>
    <source>
        <strain evidence="2">CBS2887</strain>
    </source>
</reference>
<evidence type="ECO:0000256" key="1">
    <source>
        <dbReference type="SAM" id="MobiDB-lite"/>
    </source>
</evidence>
<gene>
    <name evidence="2" type="ORF">WICPIJ_003164</name>
</gene>
<keyword evidence="3" id="KW-1185">Reference proteome</keyword>
<dbReference type="PANTHER" id="PTHR28155:SF1">
    <property type="entry name" value="DNA-DIRECTED RNA POLYMERASE I SUBUNIT RPA34.5-DOMAIN-CONTAINING PROTEIN"/>
    <property type="match status" value="1"/>
</dbReference>
<dbReference type="GO" id="GO:0006360">
    <property type="term" value="P:transcription by RNA polymerase I"/>
    <property type="evidence" value="ECO:0007669"/>
    <property type="project" value="InterPro"/>
</dbReference>
<dbReference type="OrthoDB" id="4089784at2759"/>
<feature type="compositionally biased region" description="Basic and acidic residues" evidence="1">
    <location>
        <begin position="194"/>
        <end position="203"/>
    </location>
</feature>
<feature type="compositionally biased region" description="Acidic residues" evidence="1">
    <location>
        <begin position="9"/>
        <end position="21"/>
    </location>
</feature>
<accession>A0A9P8QA48</accession>